<dbReference type="Pfam" id="PF17218">
    <property type="entry name" value="CBX7_C"/>
    <property type="match status" value="1"/>
</dbReference>
<dbReference type="InterPro" id="IPR033773">
    <property type="entry name" value="CBX7_C"/>
</dbReference>
<organism evidence="2">
    <name type="scientific">Timema shepardi</name>
    <name type="common">Walking stick</name>
    <dbReference type="NCBI Taxonomy" id="629360"/>
    <lineage>
        <taxon>Eukaryota</taxon>
        <taxon>Metazoa</taxon>
        <taxon>Ecdysozoa</taxon>
        <taxon>Arthropoda</taxon>
        <taxon>Hexapoda</taxon>
        <taxon>Insecta</taxon>
        <taxon>Pterygota</taxon>
        <taxon>Neoptera</taxon>
        <taxon>Polyneoptera</taxon>
        <taxon>Phasmatodea</taxon>
        <taxon>Timematodea</taxon>
        <taxon>Timematoidea</taxon>
        <taxon>Timematidae</taxon>
        <taxon>Timema</taxon>
    </lineage>
</organism>
<dbReference type="InterPro" id="IPR052458">
    <property type="entry name" value="PcG_PRC1-like_component"/>
</dbReference>
<dbReference type="PANTHER" id="PTHR46389">
    <property type="entry name" value="POLYCOMB GROUP PROTEIN PC"/>
    <property type="match status" value="1"/>
</dbReference>
<evidence type="ECO:0000256" key="1">
    <source>
        <dbReference type="SAM" id="MobiDB-lite"/>
    </source>
</evidence>
<reference evidence="2" key="1">
    <citation type="submission" date="2020-11" db="EMBL/GenBank/DDBJ databases">
        <authorList>
            <person name="Tran Van P."/>
        </authorList>
    </citation>
    <scope>NUCLEOTIDE SEQUENCE</scope>
</reference>
<dbReference type="GO" id="GO:0000785">
    <property type="term" value="C:chromatin"/>
    <property type="evidence" value="ECO:0007669"/>
    <property type="project" value="TreeGrafter"/>
</dbReference>
<dbReference type="EMBL" id="OC005314">
    <property type="protein sequence ID" value="CAD7265274.1"/>
    <property type="molecule type" value="Genomic_DNA"/>
</dbReference>
<sequence>MELPIGDRVYAAERIMKKRVRRLANAQVVLSSTAEDGEIEVRISEVTLPPPAEEEPGELEDHVEEEVGKLTEGEESQEGEDSQDEEPVAQLPELELAEPKDREEPVTDGSEGPTEDAPPALQLASLGDPENSNSSSGEDHQPVLVARREPAGTKRKAEVLSKESGKIGVTITTSSPPPNKVPKLSTSSGKPSPPYSPQPVPVRRASSSSTKSNPETSRAKEDQTSRPPPVIGSKSREDLSQAYNRGPKSPAAFSLAPTLPGGGDKRPIAVALTPASGHLQQEQKSSDSFLMTLGACFAGTTWAWVAFAGLSDWCTGWRWERTGPLERGSWGGGQGAGRLVWRVTAVSRIGRVIWRVTAVNRIGRVVRRVTTVNRIGRVVRRVTTVNQIGRMVRRVTALNRIGRVVRRVTAVNRIGRVVRRVTTVNRIGRMVRRVTALNRIGRVVRRVTAVNRIGRVVRRVTTVNRIGRVVSASYRGEPDRKDGSASYRAEPNRKGGSASYHGELDRQVTILATSAPKEDVSKLKRSLSEGSAVVQRETLSAATVLPIQANQDSADKNLSSSSNPALTNTNIQCGNNLVVRPVHCDILDRQTHFLPHRVIKHPREVYRNPGAAYWLKRAPVADKVFITDVTVNLKTVTIRECKTEKGFFREREDSKQSDVL</sequence>
<name>A0A7R9B2W3_TIMSH</name>
<feature type="region of interest" description="Disordered" evidence="1">
    <location>
        <begin position="474"/>
        <end position="501"/>
    </location>
</feature>
<feature type="compositionally biased region" description="Acidic residues" evidence="1">
    <location>
        <begin position="52"/>
        <end position="64"/>
    </location>
</feature>
<dbReference type="PANTHER" id="PTHR46389:SF3">
    <property type="entry name" value="POLYCOMB GROUP PROTEIN PC"/>
    <property type="match status" value="1"/>
</dbReference>
<accession>A0A7R9B2W3</accession>
<dbReference type="AlphaFoldDB" id="A0A7R9B2W3"/>
<feature type="region of interest" description="Disordered" evidence="1">
    <location>
        <begin position="33"/>
        <end position="251"/>
    </location>
</feature>
<protein>
    <submittedName>
        <fullName evidence="2">Uncharacterized protein</fullName>
    </submittedName>
</protein>
<dbReference type="GO" id="GO:0000122">
    <property type="term" value="P:negative regulation of transcription by RNA polymerase II"/>
    <property type="evidence" value="ECO:0007669"/>
    <property type="project" value="TreeGrafter"/>
</dbReference>
<dbReference type="GO" id="GO:0003682">
    <property type="term" value="F:chromatin binding"/>
    <property type="evidence" value="ECO:0007669"/>
    <property type="project" value="TreeGrafter"/>
</dbReference>
<feature type="compositionally biased region" description="Acidic residues" evidence="1">
    <location>
        <begin position="73"/>
        <end position="87"/>
    </location>
</feature>
<feature type="compositionally biased region" description="Pro residues" evidence="1">
    <location>
        <begin position="191"/>
        <end position="200"/>
    </location>
</feature>
<proteinExistence type="predicted"/>
<feature type="compositionally biased region" description="Low complexity" evidence="1">
    <location>
        <begin position="206"/>
        <end position="216"/>
    </location>
</feature>
<evidence type="ECO:0000313" key="2">
    <source>
        <dbReference type="EMBL" id="CAD7265274.1"/>
    </source>
</evidence>
<dbReference type="GO" id="GO:0035102">
    <property type="term" value="C:PRC1 complex"/>
    <property type="evidence" value="ECO:0007669"/>
    <property type="project" value="TreeGrafter"/>
</dbReference>
<feature type="compositionally biased region" description="Basic and acidic residues" evidence="1">
    <location>
        <begin position="137"/>
        <end position="165"/>
    </location>
</feature>
<gene>
    <name evidence="2" type="ORF">TSIB3V08_LOCUS9315</name>
</gene>